<dbReference type="AlphaFoldDB" id="U6GMK2"/>
<keyword evidence="2" id="KW-1185">Reference proteome</keyword>
<protein>
    <submittedName>
        <fullName evidence="1">Uncharacterized protein</fullName>
    </submittedName>
</protein>
<dbReference type="RefSeq" id="XP_013250112.1">
    <property type="nucleotide sequence ID" value="XM_013394658.1"/>
</dbReference>
<name>U6GMK2_EIMAC</name>
<dbReference type="VEuPathDB" id="ToxoDB:EAH_00046740"/>
<gene>
    <name evidence="1" type="ORF">EAH_00046740</name>
</gene>
<organism evidence="1 2">
    <name type="scientific">Eimeria acervulina</name>
    <name type="common">Coccidian parasite</name>
    <dbReference type="NCBI Taxonomy" id="5801"/>
    <lineage>
        <taxon>Eukaryota</taxon>
        <taxon>Sar</taxon>
        <taxon>Alveolata</taxon>
        <taxon>Apicomplexa</taxon>
        <taxon>Conoidasida</taxon>
        <taxon>Coccidia</taxon>
        <taxon>Eucoccidiorida</taxon>
        <taxon>Eimeriorina</taxon>
        <taxon>Eimeriidae</taxon>
        <taxon>Eimeria</taxon>
    </lineage>
</organism>
<reference evidence="1" key="1">
    <citation type="submission" date="2013-10" db="EMBL/GenBank/DDBJ databases">
        <title>Genomic analysis of the causative agents of coccidiosis in chickens.</title>
        <authorList>
            <person name="Reid A.J."/>
            <person name="Blake D."/>
            <person name="Billington K."/>
            <person name="Browne H."/>
            <person name="Dunn M."/>
            <person name="Hung S."/>
            <person name="Kawahara F."/>
            <person name="Miranda-Saavedra D."/>
            <person name="Mourier T."/>
            <person name="Nagra H."/>
            <person name="Otto T.D."/>
            <person name="Rawlings N."/>
            <person name="Sanchez A."/>
            <person name="Sanders M."/>
            <person name="Subramaniam C."/>
            <person name="Tay Y."/>
            <person name="Dear P."/>
            <person name="Doerig C."/>
            <person name="Gruber A."/>
            <person name="Parkinson J."/>
            <person name="Shirley M."/>
            <person name="Wan K.L."/>
            <person name="Berriman M."/>
            <person name="Tomley F."/>
            <person name="Pain A."/>
        </authorList>
    </citation>
    <scope>NUCLEOTIDE SEQUENCE</scope>
    <source>
        <strain evidence="1">Houghton</strain>
    </source>
</reference>
<evidence type="ECO:0000313" key="1">
    <source>
        <dbReference type="EMBL" id="CDI79839.1"/>
    </source>
</evidence>
<dbReference type="Proteomes" id="UP000018050">
    <property type="component" value="Unassembled WGS sequence"/>
</dbReference>
<sequence>MEGFSSTSEPHEAYEVNYAPHIPLESEADVEAAQQQQLLLQQQQQQQQQQLRQQQGAAAAETAKALRALQLGADAAAEK</sequence>
<proteinExistence type="predicted"/>
<dbReference type="OrthoDB" id="10628629at2759"/>
<dbReference type="EMBL" id="HG671095">
    <property type="protein sequence ID" value="CDI79839.1"/>
    <property type="molecule type" value="Genomic_DNA"/>
</dbReference>
<evidence type="ECO:0000313" key="2">
    <source>
        <dbReference type="Proteomes" id="UP000018050"/>
    </source>
</evidence>
<reference evidence="1" key="2">
    <citation type="submission" date="2013-10" db="EMBL/GenBank/DDBJ databases">
        <authorList>
            <person name="Aslett M."/>
        </authorList>
    </citation>
    <scope>NUCLEOTIDE SEQUENCE</scope>
    <source>
        <strain evidence="1">Houghton</strain>
    </source>
</reference>
<dbReference type="GeneID" id="25272744"/>
<accession>U6GMK2</accession>